<evidence type="ECO:0000313" key="1">
    <source>
        <dbReference type="EMBL" id="GEP31231.1"/>
    </source>
</evidence>
<organism evidence="1 2">
    <name type="scientific">Sulfuriferula plumbiphila</name>
    <dbReference type="NCBI Taxonomy" id="171865"/>
    <lineage>
        <taxon>Bacteria</taxon>
        <taxon>Pseudomonadati</taxon>
        <taxon>Pseudomonadota</taxon>
        <taxon>Betaproteobacteria</taxon>
        <taxon>Nitrosomonadales</taxon>
        <taxon>Sulfuricellaceae</taxon>
        <taxon>Sulfuriferula</taxon>
    </lineage>
</organism>
<accession>A0A512LAR4</accession>
<sequence length="55" mass="6006">MLIGAVPPIMLKTDANPGGLPMDVFDGIRAAVTAYRSQFYRDLATPFYNFDRPGG</sequence>
<comment type="caution">
    <text evidence="1">The sequence shown here is derived from an EMBL/GenBank/DDBJ whole genome shotgun (WGS) entry which is preliminary data.</text>
</comment>
<protein>
    <submittedName>
        <fullName evidence="1">Uncharacterized protein</fullName>
    </submittedName>
</protein>
<name>A0A512LAR4_9PROT</name>
<dbReference type="AlphaFoldDB" id="A0A512LAR4"/>
<dbReference type="Gene3D" id="3.40.50.1820">
    <property type="entry name" value="alpha/beta hydrolase"/>
    <property type="match status" value="1"/>
</dbReference>
<proteinExistence type="predicted"/>
<dbReference type="Proteomes" id="UP000321337">
    <property type="component" value="Unassembled WGS sequence"/>
</dbReference>
<dbReference type="InterPro" id="IPR029058">
    <property type="entry name" value="AB_hydrolase_fold"/>
</dbReference>
<dbReference type="EMBL" id="BKAD01000026">
    <property type="protein sequence ID" value="GEP31231.1"/>
    <property type="molecule type" value="Genomic_DNA"/>
</dbReference>
<evidence type="ECO:0000313" key="2">
    <source>
        <dbReference type="Proteomes" id="UP000321337"/>
    </source>
</evidence>
<keyword evidence="2" id="KW-1185">Reference proteome</keyword>
<gene>
    <name evidence="1" type="ORF">TPL01_23690</name>
</gene>
<reference evidence="1 2" key="1">
    <citation type="submission" date="2019-07" db="EMBL/GenBank/DDBJ databases">
        <title>Whole genome shotgun sequence of Thiobacillus plumbophilus NBRC 107929.</title>
        <authorList>
            <person name="Hosoyama A."/>
            <person name="Uohara A."/>
            <person name="Ohji S."/>
            <person name="Ichikawa N."/>
        </authorList>
    </citation>
    <scope>NUCLEOTIDE SEQUENCE [LARGE SCALE GENOMIC DNA]</scope>
    <source>
        <strain evidence="1 2">NBRC 107929</strain>
    </source>
</reference>